<dbReference type="Pfam" id="PF13181">
    <property type="entry name" value="TPR_8"/>
    <property type="match status" value="1"/>
</dbReference>
<keyword evidence="4" id="KW-1185">Reference proteome</keyword>
<name>A0ABD3HJU6_9MARC</name>
<dbReference type="PROSITE" id="PS50005">
    <property type="entry name" value="TPR"/>
    <property type="match status" value="1"/>
</dbReference>
<dbReference type="SUPFAM" id="SSF48452">
    <property type="entry name" value="TPR-like"/>
    <property type="match status" value="1"/>
</dbReference>
<reference evidence="3 4" key="1">
    <citation type="submission" date="2024-09" db="EMBL/GenBank/DDBJ databases">
        <title>Chromosome-scale assembly of Riccia sorocarpa.</title>
        <authorList>
            <person name="Paukszto L."/>
        </authorList>
    </citation>
    <scope>NUCLEOTIDE SEQUENCE [LARGE SCALE GENOMIC DNA]</scope>
    <source>
        <strain evidence="3">LP-2024</strain>
        <tissue evidence="3">Aerial parts of the thallus</tissue>
    </source>
</reference>
<feature type="domain" description="SET" evidence="2">
    <location>
        <begin position="270"/>
        <end position="451"/>
    </location>
</feature>
<dbReference type="EMBL" id="JBJQOH010000003">
    <property type="protein sequence ID" value="KAL3690862.1"/>
    <property type="molecule type" value="Genomic_DNA"/>
</dbReference>
<dbReference type="PANTHER" id="PTHR47643">
    <property type="entry name" value="TPR DOMAIN PROTEIN (AFU_ORTHOLOGUE AFUA_5G12710)"/>
    <property type="match status" value="1"/>
</dbReference>
<dbReference type="Gene3D" id="1.25.40.10">
    <property type="entry name" value="Tetratricopeptide repeat domain"/>
    <property type="match status" value="1"/>
</dbReference>
<dbReference type="InterPro" id="IPR001214">
    <property type="entry name" value="SET_dom"/>
</dbReference>
<dbReference type="InterPro" id="IPR019734">
    <property type="entry name" value="TPR_rpt"/>
</dbReference>
<dbReference type="SMART" id="SM00028">
    <property type="entry name" value="TPR"/>
    <property type="match status" value="3"/>
</dbReference>
<protein>
    <recommendedName>
        <fullName evidence="2">SET domain-containing protein</fullName>
    </recommendedName>
</protein>
<gene>
    <name evidence="3" type="ORF">R1sor_004513</name>
</gene>
<dbReference type="PROSITE" id="PS50280">
    <property type="entry name" value="SET"/>
    <property type="match status" value="1"/>
</dbReference>
<dbReference type="Gene3D" id="2.170.270.10">
    <property type="entry name" value="SET domain"/>
    <property type="match status" value="1"/>
</dbReference>
<dbReference type="Proteomes" id="UP001633002">
    <property type="component" value="Unassembled WGS sequence"/>
</dbReference>
<dbReference type="SMART" id="SM00317">
    <property type="entry name" value="SET"/>
    <property type="match status" value="1"/>
</dbReference>
<keyword evidence="1" id="KW-0802">TPR repeat</keyword>
<accession>A0ABD3HJU6</accession>
<comment type="caution">
    <text evidence="3">The sequence shown here is derived from an EMBL/GenBank/DDBJ whole genome shotgun (WGS) entry which is preliminary data.</text>
</comment>
<organism evidence="3 4">
    <name type="scientific">Riccia sorocarpa</name>
    <dbReference type="NCBI Taxonomy" id="122646"/>
    <lineage>
        <taxon>Eukaryota</taxon>
        <taxon>Viridiplantae</taxon>
        <taxon>Streptophyta</taxon>
        <taxon>Embryophyta</taxon>
        <taxon>Marchantiophyta</taxon>
        <taxon>Marchantiopsida</taxon>
        <taxon>Marchantiidae</taxon>
        <taxon>Marchantiales</taxon>
        <taxon>Ricciaceae</taxon>
        <taxon>Riccia</taxon>
    </lineage>
</organism>
<evidence type="ECO:0000256" key="1">
    <source>
        <dbReference type="PROSITE-ProRule" id="PRU00339"/>
    </source>
</evidence>
<dbReference type="PANTHER" id="PTHR47643:SF2">
    <property type="entry name" value="TPR DOMAIN PROTEIN (AFU_ORTHOLOGUE AFUA_5G12710)"/>
    <property type="match status" value="1"/>
</dbReference>
<dbReference type="InterPro" id="IPR046341">
    <property type="entry name" value="SET_dom_sf"/>
</dbReference>
<dbReference type="AlphaFoldDB" id="A0ABD3HJU6"/>
<feature type="repeat" description="TPR" evidence="1">
    <location>
        <begin position="159"/>
        <end position="192"/>
    </location>
</feature>
<dbReference type="SUPFAM" id="SSF82199">
    <property type="entry name" value="SET domain"/>
    <property type="match status" value="1"/>
</dbReference>
<sequence>MVPNRQALNVSMMRSSSANNIRSEIRSYSEVQSVCIISLLQQLTEEGHFSKFDSRRRIEEALKDLFQDLRAATLEKDPELSQNSKSSPEQMIAGDEMKMKPYLIEVEYLRVENLRTAGNDLYAMGDLKGAMEMYTKCISLMETIPDGADRKEWRSQLMLLAYSNRAEAHFRLNFLEDALLDAEKALEISPQHVKSLARKGKILEALEHYEESRECFAAAIEEAPRDLSLQKALARCKVNYQQAFNGVFDLTKFYMEGKNATPPTCCNFVGPVEIRKSKGAGGRGLFATQNVKTGDLLMVSNALARAPDKETLVHEVATLCASSRRRLKQVYSLASELQILAEEENQIPSMDLFEPRSELELERAAGIELDLVRIHGIVKVNAITVWDSSPSDESDDKDASGTKYSALWLLPSFMNHSCTPNCVTYNPGREILFVRAGRDISEGEELCIAYFDILKDLETRQLCTVNWPFVCTCPRCTWEYSFPRALNEVRQRLLKVVSKAKSDCLKCLSAERPKVTKDLTCLILSLEKAIETADLELKHKNWIRGSLMDVYLASSRVLVALLEYIDPASRIQVLKVLVDAITALGGGDGICIEIGVMLFEEIEILYGRQSQESRIAESKLLEIFKLYHGKLTRNTFLALVSSHSQSTKRPAEFAVDDNEVWLFMKGLAEALSDVESSLKHSISDFLRLAGDPLFEMD</sequence>
<evidence type="ECO:0000313" key="3">
    <source>
        <dbReference type="EMBL" id="KAL3690862.1"/>
    </source>
</evidence>
<dbReference type="InterPro" id="IPR011990">
    <property type="entry name" value="TPR-like_helical_dom_sf"/>
</dbReference>
<dbReference type="Pfam" id="PF00856">
    <property type="entry name" value="SET"/>
    <property type="match status" value="1"/>
</dbReference>
<dbReference type="CDD" id="cd20071">
    <property type="entry name" value="SET_SMYD"/>
    <property type="match status" value="1"/>
</dbReference>
<evidence type="ECO:0000259" key="2">
    <source>
        <dbReference type="PROSITE" id="PS50280"/>
    </source>
</evidence>
<dbReference type="InterPro" id="IPR053209">
    <property type="entry name" value="Gramillin-biosynth_MTr"/>
</dbReference>
<evidence type="ECO:0000313" key="4">
    <source>
        <dbReference type="Proteomes" id="UP001633002"/>
    </source>
</evidence>
<proteinExistence type="predicted"/>